<dbReference type="PANTHER" id="PTHR11061:SF45">
    <property type="match status" value="1"/>
</dbReference>
<keyword evidence="2 4" id="KW-0808">Transferase</keyword>
<dbReference type="Gene3D" id="2.40.50.1070">
    <property type="match status" value="1"/>
</dbReference>
<gene>
    <name evidence="7" type="ORF">LOOC260_122090</name>
</gene>
<dbReference type="InterPro" id="IPR029063">
    <property type="entry name" value="SAM-dependent_MTases_sf"/>
</dbReference>
<sequence length="469" mass="53075">MYKKQSNFNRRTDDQPVETNIGDRFPLTIKRLGINGEGIGYYKRKICFVPNALPDEVVVVEVTESNSRFLRGKIHSIREASEYRIEPRDSYADNVGGFELEHLAYSQQLEFKRDLIQQSLEKFKPRGFQNYKIKRTLGMDHPYEYRNKAQFQVRILDGHVAAGLFKTGSHDLVDLPTCSVQIPVTMKVMRQMVKLIEELNIPIYDEEQHSGIIKTLVVRVAHGTGEVQLTIITNSPKLPHKRELLAAIDEQLPEVTSVMQNINKGETPLIWGEQTVHLAGQEAITETIGDLAFRLSARAFLQLNPFQTKVLYDETAKALDLHSDENLVDAYAGIGTIGLTLADKVKQVRGMEIIKDAVDDANFNAQQNGIENAIYEVGTAEELMPQWVDDGFFIDALVVDPPRAGLDQKLIDSILNARPEKFVYVSCNPSTLARDLVTLTKQYKVEYMQPVDMMPQTPKCEVVVKLVRI</sequence>
<feature type="binding site" evidence="4">
    <location>
        <position position="302"/>
    </location>
    <ligand>
        <name>S-adenosyl-L-methionine</name>
        <dbReference type="ChEBI" id="CHEBI:59789"/>
    </ligand>
</feature>
<dbReference type="Gene3D" id="3.40.50.150">
    <property type="entry name" value="Vaccinia Virus protein VP39"/>
    <property type="match status" value="1"/>
</dbReference>
<feature type="active site" description="Nucleophile" evidence="4">
    <location>
        <position position="427"/>
    </location>
</feature>
<dbReference type="PANTHER" id="PTHR11061">
    <property type="entry name" value="RNA M5U METHYLTRANSFERASE"/>
    <property type="match status" value="1"/>
</dbReference>
<feature type="active site" evidence="5">
    <location>
        <position position="427"/>
    </location>
</feature>
<keyword evidence="3 4" id="KW-0949">S-adenosyl-L-methionine</keyword>
<feature type="binding site" evidence="4">
    <location>
        <position position="331"/>
    </location>
    <ligand>
        <name>S-adenosyl-L-methionine</name>
        <dbReference type="ChEBI" id="CHEBI:59789"/>
    </ligand>
</feature>
<feature type="binding site" evidence="4">
    <location>
        <position position="400"/>
    </location>
    <ligand>
        <name>S-adenosyl-L-methionine</name>
        <dbReference type="ChEBI" id="CHEBI:59789"/>
    </ligand>
</feature>
<dbReference type="FunFam" id="3.40.50.150:FF:000009">
    <property type="entry name" value="23S rRNA (Uracil(1939)-C(5))-methyltransferase RlmD"/>
    <property type="match status" value="1"/>
</dbReference>
<dbReference type="RefSeq" id="WP_054725465.1">
    <property type="nucleotide sequence ID" value="NZ_BBAY01000004.1"/>
</dbReference>
<comment type="similarity">
    <text evidence="4">Belongs to the class I-like SAM-binding methyltransferase superfamily. RNA M5U methyltransferase family.</text>
</comment>
<dbReference type="STRING" id="1291742.LOOC260_122090"/>
<dbReference type="KEGG" id="lho:LOOC260_122090"/>
<dbReference type="GO" id="GO:0070041">
    <property type="term" value="F:rRNA (uridine-C5-)-methyltransferase activity"/>
    <property type="evidence" value="ECO:0007669"/>
    <property type="project" value="TreeGrafter"/>
</dbReference>
<dbReference type="FunFam" id="2.40.50.1070:FF:000003">
    <property type="entry name" value="23S rRNA (Uracil-5-)-methyltransferase RumA"/>
    <property type="match status" value="1"/>
</dbReference>
<evidence type="ECO:0000313" key="7">
    <source>
        <dbReference type="EMBL" id="BAP86714.1"/>
    </source>
</evidence>
<dbReference type="HOGENOM" id="CLU_014689_7_1_9"/>
<keyword evidence="1 4" id="KW-0489">Methyltransferase</keyword>
<feature type="domain" description="TRAM" evidence="6">
    <location>
        <begin position="18"/>
        <end position="76"/>
    </location>
</feature>
<evidence type="ECO:0000256" key="5">
    <source>
        <dbReference type="PROSITE-ProRule" id="PRU10015"/>
    </source>
</evidence>
<dbReference type="InterPro" id="IPR002792">
    <property type="entry name" value="TRAM_dom"/>
</dbReference>
<dbReference type="SUPFAM" id="SSF50249">
    <property type="entry name" value="Nucleic acid-binding proteins"/>
    <property type="match status" value="1"/>
</dbReference>
<dbReference type="AlphaFoldDB" id="A0A0A1H0C2"/>
<evidence type="ECO:0000313" key="8">
    <source>
        <dbReference type="Proteomes" id="UP000031620"/>
    </source>
</evidence>
<dbReference type="Gene3D" id="2.40.50.140">
    <property type="entry name" value="Nucleic acid-binding proteins"/>
    <property type="match status" value="1"/>
</dbReference>
<dbReference type="PROSITE" id="PS01230">
    <property type="entry name" value="TRMA_1"/>
    <property type="match status" value="1"/>
</dbReference>
<dbReference type="SUPFAM" id="SSF53335">
    <property type="entry name" value="S-adenosyl-L-methionine-dependent methyltransferases"/>
    <property type="match status" value="1"/>
</dbReference>
<evidence type="ECO:0000256" key="4">
    <source>
        <dbReference type="PROSITE-ProRule" id="PRU01024"/>
    </source>
</evidence>
<dbReference type="PROSITE" id="PS50926">
    <property type="entry name" value="TRAM"/>
    <property type="match status" value="1"/>
</dbReference>
<reference evidence="7 8" key="1">
    <citation type="submission" date="2014-11" db="EMBL/GenBank/DDBJ databases">
        <title>Complete genome sequence and analysis of Lactobacillus hokkaidonensis LOOC260T.</title>
        <authorList>
            <person name="Tanizawa Y."/>
            <person name="Tohno M."/>
            <person name="Kaminuma E."/>
            <person name="Nakamura Y."/>
            <person name="Arita M."/>
        </authorList>
    </citation>
    <scope>NUCLEOTIDE SEQUENCE [LARGE SCALE GENOMIC DNA]</scope>
    <source>
        <strain evidence="7 8">LOOC260</strain>
    </source>
</reference>
<dbReference type="EMBL" id="AP014680">
    <property type="protein sequence ID" value="BAP86714.1"/>
    <property type="molecule type" value="Genomic_DNA"/>
</dbReference>
<dbReference type="Pfam" id="PF05958">
    <property type="entry name" value="tRNA_U5-meth_tr"/>
    <property type="match status" value="1"/>
</dbReference>
<dbReference type="NCBIfam" id="TIGR00479">
    <property type="entry name" value="rumA"/>
    <property type="match status" value="1"/>
</dbReference>
<dbReference type="InterPro" id="IPR010280">
    <property type="entry name" value="U5_MeTrfase_fam"/>
</dbReference>
<evidence type="ECO:0000259" key="6">
    <source>
        <dbReference type="PROSITE" id="PS50926"/>
    </source>
</evidence>
<feature type="binding site" evidence="4">
    <location>
        <position position="352"/>
    </location>
    <ligand>
        <name>S-adenosyl-L-methionine</name>
        <dbReference type="ChEBI" id="CHEBI:59789"/>
    </ligand>
</feature>
<dbReference type="InterPro" id="IPR030390">
    <property type="entry name" value="MeTrfase_TrmA_AS"/>
</dbReference>
<dbReference type="GO" id="GO:0070475">
    <property type="term" value="P:rRNA base methylation"/>
    <property type="evidence" value="ECO:0007669"/>
    <property type="project" value="TreeGrafter"/>
</dbReference>
<evidence type="ECO:0000256" key="3">
    <source>
        <dbReference type="ARBA" id="ARBA00022691"/>
    </source>
</evidence>
<accession>A0A0A1H0C2</accession>
<dbReference type="Pfam" id="PF01938">
    <property type="entry name" value="TRAM"/>
    <property type="match status" value="1"/>
</dbReference>
<organism evidence="7 8">
    <name type="scientific">Paucilactobacillus hokkaidonensis JCM 18461</name>
    <dbReference type="NCBI Taxonomy" id="1291742"/>
    <lineage>
        <taxon>Bacteria</taxon>
        <taxon>Bacillati</taxon>
        <taxon>Bacillota</taxon>
        <taxon>Bacilli</taxon>
        <taxon>Lactobacillales</taxon>
        <taxon>Lactobacillaceae</taxon>
        <taxon>Paucilactobacillus</taxon>
    </lineage>
</organism>
<dbReference type="InterPro" id="IPR012340">
    <property type="entry name" value="NA-bd_OB-fold"/>
</dbReference>
<proteinExistence type="inferred from homology"/>
<name>A0A0A1H0C2_9LACO</name>
<protein>
    <submittedName>
        <fullName evidence="7">RNA methyltransferase</fullName>
    </submittedName>
</protein>
<evidence type="ECO:0000256" key="2">
    <source>
        <dbReference type="ARBA" id="ARBA00022679"/>
    </source>
</evidence>
<dbReference type="CDD" id="cd02440">
    <property type="entry name" value="AdoMet_MTases"/>
    <property type="match status" value="1"/>
</dbReference>
<dbReference type="PROSITE" id="PS51687">
    <property type="entry name" value="SAM_MT_RNA_M5U"/>
    <property type="match status" value="1"/>
</dbReference>
<evidence type="ECO:0000256" key="1">
    <source>
        <dbReference type="ARBA" id="ARBA00022603"/>
    </source>
</evidence>
<dbReference type="Proteomes" id="UP000031620">
    <property type="component" value="Chromosome"/>
</dbReference>